<keyword evidence="8" id="KW-0443">Lipid metabolism</keyword>
<feature type="domain" description="CoA carboxyltransferase C-terminal" evidence="19">
    <location>
        <begin position="1791"/>
        <end position="2114"/>
    </location>
</feature>
<dbReference type="PROSITE" id="PS50979">
    <property type="entry name" value="BC"/>
    <property type="match status" value="1"/>
</dbReference>
<dbReference type="InterPro" id="IPR013815">
    <property type="entry name" value="ATP_grasp_subdomain_1"/>
</dbReference>
<evidence type="ECO:0000259" key="15">
    <source>
        <dbReference type="PROSITE" id="PS50968"/>
    </source>
</evidence>
<keyword evidence="4" id="KW-0436">Ligase</keyword>
<dbReference type="Gene3D" id="3.40.50.20">
    <property type="match status" value="1"/>
</dbReference>
<evidence type="ECO:0000256" key="4">
    <source>
        <dbReference type="ARBA" id="ARBA00022598"/>
    </source>
</evidence>
<dbReference type="InterPro" id="IPR049074">
    <property type="entry name" value="ACCA_BT"/>
</dbReference>
<dbReference type="PANTHER" id="PTHR45728">
    <property type="entry name" value="ACETYL-COA CARBOXYLASE, ISOFORM A"/>
    <property type="match status" value="1"/>
</dbReference>
<dbReference type="SUPFAM" id="SSF52440">
    <property type="entry name" value="PreATP-grasp domain"/>
    <property type="match status" value="1"/>
</dbReference>
<evidence type="ECO:0000256" key="5">
    <source>
        <dbReference type="ARBA" id="ARBA00022741"/>
    </source>
</evidence>
<evidence type="ECO:0000256" key="12">
    <source>
        <dbReference type="ARBA" id="ARBA00048065"/>
    </source>
</evidence>
<dbReference type="UniPathway" id="UPA00655">
    <property type="reaction ID" value="UER00711"/>
</dbReference>
<dbReference type="Pfam" id="PF02785">
    <property type="entry name" value="Biotin_carb_C"/>
    <property type="match status" value="1"/>
</dbReference>
<evidence type="ECO:0000256" key="2">
    <source>
        <dbReference type="ARBA" id="ARBA00004956"/>
    </source>
</evidence>
<dbReference type="Pfam" id="PF02786">
    <property type="entry name" value="CPSase_L_D2"/>
    <property type="match status" value="1"/>
</dbReference>
<dbReference type="PROSITE" id="PS50980">
    <property type="entry name" value="COA_CT_NTER"/>
    <property type="match status" value="1"/>
</dbReference>
<dbReference type="PROSITE" id="PS50989">
    <property type="entry name" value="COA_CT_CTER"/>
    <property type="match status" value="1"/>
</dbReference>
<sequence length="2218" mass="247219">MVVWEPGVSRWTSGSTTVQDFVARQRGHTPITKVLIANNGVAAVKEIRSVRKWAYTEFGDERAIQFTVMATPQDIAANAEYIRMADQYVEVPGGSNNNNYANVDLIVDIAERTGAQAVWAGWGHASENPKLVEKLGATKSKIVFIGPPANAMRTLGDKIASTVVAQTADVPCIDWNGVGITVPEVRDEQGVLVIPDDIMDQATVKDAATGLQHAKRIGFPVMIKASEGGGGKGIRKVTDEDQFQNLFEQVKKEVPGSPIFIMKMMSNARHLEVQLLADHYGNAISLFGRDCSVQRRHQKIIEEAPVTVAEQDVREAMERAAVRLARLVGYQNAGTVEYLYDFNNKTYSFLELNPRLQVEHPTTEMVTGVNIPAAQLQVAMGIPLSCIKDIRVLYGLNPYDTSDIDFDFTTPLSHQTQRKPSPKGHVIACRITAENPEAGFKPNSGKVSELNFRSSTNVWGYFSVNSSGGIHEYADSQFGHIFSYGETRPQSRKNMIVALKELSIRGDFRTTVDYLITLLENEEFAENRVNTGWLDGLIANRIQVEKPDALVVAIGGAVSKGVGVFEKNMAEYLKVLAKGQMPPKSLLQTAVNVDFIYDGVRFKFNVSKVGPENYFVHTGTSSTEVVARRIADGGCLILLDTKTHITYLNEESHQTSLTIDGRVAILEKENDPTKLRTVSPGKLVRYLVEDGAHLNQGDNFAEIEVMKMIMSLSATSSGFVSLTKQPGQPILAGDILAVLKLDDPSAVKSALQFDGVLSFGPPQVPGSKPHQRFRRLKNNIENVLDGYENYEGKNQDFRAITEVCREPALPKSELQEVLSNLVGRIPPGLESSLAGILALKWESGPVAEKVAKMEAEVEKARPSTGPDADAFDAQMSPVIAILKRYRSGLKGHERSVLADLLDRFFQIEKLFDREKGENDTLDRYRLDHKNELGKVVSVALAHSKVASRNDIVTTILDHVRSDYDGEAWRIAFAPILKNLAGLTSPTATKVALRARELLIYTTLPTYRERYAAIEAKLSKAIIPVANGRSDDGSPVPHSSVHIRSSDLVDLINANYSILDVLTSFFYHPDVNMRQAAYYTYVFHTYVNAYEVKESANVDLDGTPVFTWSFNLRDHLRDTDDRHYEKEPGAGEVNRQGAFAAFSSLDDLEKNVHLVLEALKSDLGRPATRISSNSDIVGLNLTPVTPSQTNSDDEIVKDLGALIARNRALLNDRDVRRITFLVAEESRAPKYFTFKQLFDFREDQIIRHIEPALAYQLELRRMANFTLKPAYSDNRRMHIYLGAGRENPSDTRFFVRALVQPGELGSDIKTADFLASEGDRVVTDALDTLDVLSAELQSSTDCNHIFINYIPTFVLEISDVEKALRSLTIRNGTRLFRSRFTDAELRFVIQPSDRSHPPFPMRFFIHNATGYTIKIEKYKEVLSPEGIWLLESPTTPPESRHKQPVYSLHQTKEPLADRRHKAHLLGTTFVYDFPGIFRQALQSIWNKHAKRNPGTSVPSNFLSYTELALDAKNDLTEVYRDPGSNSIGMVAWILELFTPEHPEGRKVVVIANDITVQTGSFGPDEDLLFFKASQLARSKGLPRLYLSANSGARIGLADEIQARFKIAWNDPNDPSKGFKYIYLTQQDVVNLRDSSGTLPVFTEAIEENGETRFKITEIVGKQHGLGVENLQGSGMIAGETSQAYKEIFTATLVTARSVGIGAYLVRLGQRTVQVEGQPIILTGSSALNKVLGREVYSSNLQLGGTQIMYKNGISHLTAQNDLDGVTQLINWLSYVPKEVGAELPELLVQPDPITREVEFTVPSTPYDPRHFIAGVEEADHWTSGIFDRGSWTETLGGWSPGVVVGRARLGGIPMGVVSVEMRQIQETWPADPGNPESTESILSCAPQVWLPESAFKTAQAINDFNYGEQLPLLIFANWRGFSGGQNDLLKGILKYGSYIVDALRNYRQPVFVYVIGELRGGAWVVLDPMINPDYMEMYAETNARGGVLEPEGTVEIKFRKHHLLSTMERLDSGYAQLKREATVATKKVKDGDQSSPTDQAQVKQLLSDYQSREKKLLPSYHQVALHFADLHDKPKRMWAKGVIRGIVDWKDSRRYFYWRVKRRTLEEGLVSQIRRIRNDLARQDALEYIKKWYSQDHGNANSSGSGYFDAEDIDAAKWIEGFKGSKLERRLAVLRKEASKAEIKNLFKSDRSAVLEGIASLLKDLTPEERESLLQVSLF</sequence>
<dbReference type="GO" id="GO:0003989">
    <property type="term" value="F:acetyl-CoA carboxylase activity"/>
    <property type="evidence" value="ECO:0007669"/>
    <property type="project" value="UniProtKB-EC"/>
</dbReference>
<dbReference type="PROSITE" id="PS00866">
    <property type="entry name" value="CPSASE_1"/>
    <property type="match status" value="1"/>
</dbReference>
<dbReference type="GO" id="GO:2001295">
    <property type="term" value="P:malonyl-CoA biosynthetic process"/>
    <property type="evidence" value="ECO:0007669"/>
    <property type="project" value="UniProtKB-UniPathway"/>
</dbReference>
<name>A0A139AWM9_GONPJ</name>
<dbReference type="Gene3D" id="3.30.470.20">
    <property type="entry name" value="ATP-grasp fold, B domain"/>
    <property type="match status" value="1"/>
</dbReference>
<comment type="pathway">
    <text evidence="2">Lipid metabolism; malonyl-CoA biosynthesis; malonyl-CoA from acetyl-CoA: step 1/1.</text>
</comment>
<dbReference type="PROSITE" id="PS00188">
    <property type="entry name" value="BIOTIN"/>
    <property type="match status" value="1"/>
</dbReference>
<dbReference type="InterPro" id="IPR016185">
    <property type="entry name" value="PreATP-grasp_dom_sf"/>
</dbReference>
<dbReference type="Pfam" id="PF01039">
    <property type="entry name" value="Carboxyl_trans"/>
    <property type="match status" value="1"/>
</dbReference>
<dbReference type="SUPFAM" id="SSF56059">
    <property type="entry name" value="Glutathione synthetase ATP-binding domain-like"/>
    <property type="match status" value="1"/>
</dbReference>
<dbReference type="OMA" id="PTPKGHC"/>
<evidence type="ECO:0000259" key="17">
    <source>
        <dbReference type="PROSITE" id="PS50979"/>
    </source>
</evidence>
<keyword evidence="3" id="KW-0444">Lipid biosynthesis</keyword>
<dbReference type="SUPFAM" id="SSF51230">
    <property type="entry name" value="Single hybrid motif"/>
    <property type="match status" value="1"/>
</dbReference>
<proteinExistence type="predicted"/>
<dbReference type="InterPro" id="IPR029045">
    <property type="entry name" value="ClpP/crotonase-like_dom_sf"/>
</dbReference>
<dbReference type="SUPFAM" id="SSF51246">
    <property type="entry name" value="Rudiment single hybrid motif"/>
    <property type="match status" value="1"/>
</dbReference>
<dbReference type="CDD" id="cd06850">
    <property type="entry name" value="biotinyl_domain"/>
    <property type="match status" value="1"/>
</dbReference>
<evidence type="ECO:0000259" key="19">
    <source>
        <dbReference type="PROSITE" id="PS50989"/>
    </source>
</evidence>
<dbReference type="OrthoDB" id="14612at2759"/>
<dbReference type="SUPFAM" id="SSF52096">
    <property type="entry name" value="ClpP/crotonase"/>
    <property type="match status" value="2"/>
</dbReference>
<dbReference type="FunFam" id="3.40.50.20:FF:000005">
    <property type="entry name" value="acetyl-CoA carboxylase isoform X2"/>
    <property type="match status" value="1"/>
</dbReference>
<evidence type="ECO:0000313" key="20">
    <source>
        <dbReference type="EMBL" id="KXS21117.1"/>
    </source>
</evidence>
<feature type="domain" description="Lipoyl-binding" evidence="15">
    <location>
        <begin position="666"/>
        <end position="740"/>
    </location>
</feature>
<dbReference type="InterPro" id="IPR005479">
    <property type="entry name" value="CPAse_ATP-bd"/>
</dbReference>
<evidence type="ECO:0000259" key="18">
    <source>
        <dbReference type="PROSITE" id="PS50980"/>
    </source>
</evidence>
<dbReference type="InterPro" id="IPR005481">
    <property type="entry name" value="BC-like_N"/>
</dbReference>
<dbReference type="InterPro" id="IPR011762">
    <property type="entry name" value="COA_CT_N"/>
</dbReference>
<dbReference type="Pfam" id="PF00364">
    <property type="entry name" value="Biotin_lipoyl"/>
    <property type="match status" value="1"/>
</dbReference>
<dbReference type="GO" id="GO:0046872">
    <property type="term" value="F:metal ion binding"/>
    <property type="evidence" value="ECO:0007669"/>
    <property type="project" value="InterPro"/>
</dbReference>
<keyword evidence="6" id="KW-0276">Fatty acid metabolism</keyword>
<dbReference type="Gene3D" id="3.30.1490.20">
    <property type="entry name" value="ATP-grasp fold, A domain"/>
    <property type="match status" value="1"/>
</dbReference>
<gene>
    <name evidence="20" type="ORF">M427DRAFT_93711</name>
</gene>
<evidence type="ECO:0000313" key="21">
    <source>
        <dbReference type="Proteomes" id="UP000070544"/>
    </source>
</evidence>
<protein>
    <submittedName>
        <fullName evidence="20">Uncharacterized protein</fullName>
    </submittedName>
</protein>
<dbReference type="FunFam" id="3.30.1490.20:FF:000003">
    <property type="entry name" value="acetyl-CoA carboxylase isoform X1"/>
    <property type="match status" value="1"/>
</dbReference>
<evidence type="ECO:0000256" key="7">
    <source>
        <dbReference type="ARBA" id="ARBA00022840"/>
    </source>
</evidence>
<dbReference type="GO" id="GO:0006633">
    <property type="term" value="P:fatty acid biosynthetic process"/>
    <property type="evidence" value="ECO:0007669"/>
    <property type="project" value="UniProtKB-KW"/>
</dbReference>
<dbReference type="Pfam" id="PF08326">
    <property type="entry name" value="ACC_central"/>
    <property type="match status" value="1"/>
</dbReference>
<dbReference type="Gene3D" id="2.40.50.100">
    <property type="match status" value="1"/>
</dbReference>
<dbReference type="PANTHER" id="PTHR45728:SF3">
    <property type="entry name" value="ACETYL-COA CARBOXYLASE"/>
    <property type="match status" value="1"/>
</dbReference>
<dbReference type="Pfam" id="PF21385">
    <property type="entry name" value="ACCA_BT"/>
    <property type="match status" value="1"/>
</dbReference>
<dbReference type="EMBL" id="KQ965733">
    <property type="protein sequence ID" value="KXS21117.1"/>
    <property type="molecule type" value="Genomic_DNA"/>
</dbReference>
<dbReference type="InterPro" id="IPR049076">
    <property type="entry name" value="ACCA"/>
</dbReference>
<dbReference type="PROSITE" id="PS50975">
    <property type="entry name" value="ATP_GRASP"/>
    <property type="match status" value="1"/>
</dbReference>
<dbReference type="Gene3D" id="3.90.1770.10">
    <property type="entry name" value="PreATP-grasp domain"/>
    <property type="match status" value="1"/>
</dbReference>
<keyword evidence="21" id="KW-1185">Reference proteome</keyword>
<comment type="catalytic activity">
    <reaction evidence="13">
        <text>N(6)-biotinyl-L-lysyl-[protein] + hydrogencarbonate + ATP = N(6)-carboxybiotinyl-L-lysyl-[protein] + ADP + phosphate + H(+)</text>
        <dbReference type="Rhea" id="RHEA:13501"/>
        <dbReference type="Rhea" id="RHEA-COMP:10505"/>
        <dbReference type="Rhea" id="RHEA-COMP:10506"/>
        <dbReference type="ChEBI" id="CHEBI:15378"/>
        <dbReference type="ChEBI" id="CHEBI:17544"/>
        <dbReference type="ChEBI" id="CHEBI:30616"/>
        <dbReference type="ChEBI" id="CHEBI:43474"/>
        <dbReference type="ChEBI" id="CHEBI:83144"/>
        <dbReference type="ChEBI" id="CHEBI:83145"/>
        <dbReference type="ChEBI" id="CHEBI:456216"/>
        <dbReference type="EC" id="6.3.4.14"/>
    </reaction>
</comment>
<evidence type="ECO:0000256" key="6">
    <source>
        <dbReference type="ARBA" id="ARBA00022832"/>
    </source>
</evidence>
<dbReference type="InterPro" id="IPR001882">
    <property type="entry name" value="Biotin_BS"/>
</dbReference>
<reference evidence="20 21" key="1">
    <citation type="journal article" date="2015" name="Genome Biol. Evol.">
        <title>Phylogenomic analyses indicate that early fungi evolved digesting cell walls of algal ancestors of land plants.</title>
        <authorList>
            <person name="Chang Y."/>
            <person name="Wang S."/>
            <person name="Sekimoto S."/>
            <person name="Aerts A.L."/>
            <person name="Choi C."/>
            <person name="Clum A."/>
            <person name="LaButti K.M."/>
            <person name="Lindquist E.A."/>
            <person name="Yee Ngan C."/>
            <person name="Ohm R.A."/>
            <person name="Salamov A.A."/>
            <person name="Grigoriev I.V."/>
            <person name="Spatafora J.W."/>
            <person name="Berbee M.L."/>
        </authorList>
    </citation>
    <scope>NUCLEOTIDE SEQUENCE [LARGE SCALE GENOMIC DNA]</scope>
    <source>
        <strain evidence="20 21">JEL478</strain>
    </source>
</reference>
<feature type="domain" description="CoA carboxyltransferase N-terminal" evidence="18">
    <location>
        <begin position="1447"/>
        <end position="1786"/>
    </location>
</feature>
<dbReference type="Gene3D" id="3.90.226.10">
    <property type="entry name" value="2-enoyl-CoA Hydratase, Chain A, domain 1"/>
    <property type="match status" value="2"/>
</dbReference>
<comment type="catalytic activity">
    <reaction evidence="12">
        <text>hydrogencarbonate + acetyl-CoA + ATP = malonyl-CoA + ADP + phosphate + H(+)</text>
        <dbReference type="Rhea" id="RHEA:11308"/>
        <dbReference type="ChEBI" id="CHEBI:15378"/>
        <dbReference type="ChEBI" id="CHEBI:17544"/>
        <dbReference type="ChEBI" id="CHEBI:30616"/>
        <dbReference type="ChEBI" id="CHEBI:43474"/>
        <dbReference type="ChEBI" id="CHEBI:57288"/>
        <dbReference type="ChEBI" id="CHEBI:57384"/>
        <dbReference type="ChEBI" id="CHEBI:456216"/>
        <dbReference type="EC" id="6.4.1.2"/>
    </reaction>
</comment>
<keyword evidence="11" id="KW-0511">Multifunctional enzyme</keyword>
<dbReference type="FunFam" id="3.90.226.10:FF:000010">
    <property type="entry name" value="acetyl-CoA carboxylase isoform X2"/>
    <property type="match status" value="1"/>
</dbReference>
<dbReference type="InterPro" id="IPR011761">
    <property type="entry name" value="ATP-grasp"/>
</dbReference>
<evidence type="ECO:0000256" key="14">
    <source>
        <dbReference type="PROSITE-ProRule" id="PRU00409"/>
    </source>
</evidence>
<dbReference type="GO" id="GO:0005739">
    <property type="term" value="C:mitochondrion"/>
    <property type="evidence" value="ECO:0007669"/>
    <property type="project" value="TreeGrafter"/>
</dbReference>
<evidence type="ECO:0000256" key="10">
    <source>
        <dbReference type="ARBA" id="ARBA00023267"/>
    </source>
</evidence>
<keyword evidence="9" id="KW-0275">Fatty acid biosynthesis</keyword>
<dbReference type="PROSITE" id="PS50968">
    <property type="entry name" value="BIOTINYL_LIPOYL"/>
    <property type="match status" value="1"/>
</dbReference>
<dbReference type="SMART" id="SM00878">
    <property type="entry name" value="Biotin_carb_C"/>
    <property type="match status" value="1"/>
</dbReference>
<feature type="domain" description="ATP-grasp" evidence="16">
    <location>
        <begin position="183"/>
        <end position="380"/>
    </location>
</feature>
<evidence type="ECO:0000256" key="1">
    <source>
        <dbReference type="ARBA" id="ARBA00001953"/>
    </source>
</evidence>
<dbReference type="Pfam" id="PF00289">
    <property type="entry name" value="Biotin_carb_N"/>
    <property type="match status" value="1"/>
</dbReference>
<dbReference type="GO" id="GO:0005524">
    <property type="term" value="F:ATP binding"/>
    <property type="evidence" value="ECO:0007669"/>
    <property type="project" value="UniProtKB-UniRule"/>
</dbReference>
<dbReference type="InterPro" id="IPR034733">
    <property type="entry name" value="AcCoA_carboxyl_beta"/>
</dbReference>
<accession>A0A139AWM9</accession>
<evidence type="ECO:0000256" key="8">
    <source>
        <dbReference type="ARBA" id="ARBA00023098"/>
    </source>
</evidence>
<dbReference type="InterPro" id="IPR000089">
    <property type="entry name" value="Biotin_lipoyl"/>
</dbReference>
<dbReference type="InterPro" id="IPR013537">
    <property type="entry name" value="AcCoA_COase_cen"/>
</dbReference>
<keyword evidence="7 14" id="KW-0067">ATP-binding</keyword>
<dbReference type="STRING" id="1344416.A0A139AWM9"/>
<dbReference type="PROSITE" id="PS00867">
    <property type="entry name" value="CPSASE_2"/>
    <property type="match status" value="1"/>
</dbReference>
<dbReference type="FunFam" id="2.40.50.100:FF:000005">
    <property type="entry name" value="Acetyl-CoA carboxylase 1"/>
    <property type="match status" value="1"/>
</dbReference>
<organism evidence="20 21">
    <name type="scientific">Gonapodya prolifera (strain JEL478)</name>
    <name type="common">Monoblepharis prolifera</name>
    <dbReference type="NCBI Taxonomy" id="1344416"/>
    <lineage>
        <taxon>Eukaryota</taxon>
        <taxon>Fungi</taxon>
        <taxon>Fungi incertae sedis</taxon>
        <taxon>Chytridiomycota</taxon>
        <taxon>Chytridiomycota incertae sedis</taxon>
        <taxon>Monoblepharidomycetes</taxon>
        <taxon>Monoblepharidales</taxon>
        <taxon>Gonapodyaceae</taxon>
        <taxon>Gonapodya</taxon>
    </lineage>
</organism>
<evidence type="ECO:0000256" key="11">
    <source>
        <dbReference type="ARBA" id="ARBA00023268"/>
    </source>
</evidence>
<keyword evidence="10" id="KW-0092">Biotin</keyword>
<dbReference type="Gene3D" id="2.40.460.10">
    <property type="entry name" value="Biotin dependent carboxylase carboxyltransferase"/>
    <property type="match status" value="1"/>
</dbReference>
<dbReference type="InterPro" id="IPR011054">
    <property type="entry name" value="Rudment_hybrid_motif"/>
</dbReference>
<dbReference type="Proteomes" id="UP000070544">
    <property type="component" value="Unassembled WGS sequence"/>
</dbReference>
<comment type="cofactor">
    <cofactor evidence="1">
        <name>biotin</name>
        <dbReference type="ChEBI" id="CHEBI:57586"/>
    </cofactor>
</comment>
<dbReference type="GO" id="GO:0004075">
    <property type="term" value="F:biotin carboxylase activity"/>
    <property type="evidence" value="ECO:0007669"/>
    <property type="project" value="UniProtKB-EC"/>
</dbReference>
<dbReference type="InterPro" id="IPR011763">
    <property type="entry name" value="COA_CT_C"/>
</dbReference>
<dbReference type="InterPro" id="IPR011053">
    <property type="entry name" value="Single_hybrid_motif"/>
</dbReference>
<evidence type="ECO:0000259" key="16">
    <source>
        <dbReference type="PROSITE" id="PS50975"/>
    </source>
</evidence>
<evidence type="ECO:0000256" key="9">
    <source>
        <dbReference type="ARBA" id="ARBA00023160"/>
    </source>
</evidence>
<dbReference type="FunFam" id="2.40.460.10:FF:000001">
    <property type="entry name" value="Acetyl-CoA carboxylase 1"/>
    <property type="match status" value="1"/>
</dbReference>
<dbReference type="InterPro" id="IPR005482">
    <property type="entry name" value="Biotin_COase_C"/>
</dbReference>
<dbReference type="InterPro" id="IPR011764">
    <property type="entry name" value="Biotin_carboxylation_dom"/>
</dbReference>
<feature type="domain" description="Biotin carboxylation" evidence="17">
    <location>
        <begin position="30"/>
        <end position="539"/>
    </location>
</feature>
<keyword evidence="5 14" id="KW-0547">Nucleotide-binding</keyword>
<evidence type="ECO:0000256" key="13">
    <source>
        <dbReference type="ARBA" id="ARBA00048600"/>
    </source>
</evidence>
<evidence type="ECO:0000256" key="3">
    <source>
        <dbReference type="ARBA" id="ARBA00022516"/>
    </source>
</evidence>